<keyword evidence="3" id="KW-1185">Reference proteome</keyword>
<protein>
    <submittedName>
        <fullName evidence="2">6278_t:CDS:1</fullName>
    </submittedName>
</protein>
<dbReference type="EMBL" id="CAJVPS010000618">
    <property type="protein sequence ID" value="CAG8498687.1"/>
    <property type="molecule type" value="Genomic_DNA"/>
</dbReference>
<accession>A0A9N8ZKA7</accession>
<reference evidence="2" key="1">
    <citation type="submission" date="2021-06" db="EMBL/GenBank/DDBJ databases">
        <authorList>
            <person name="Kallberg Y."/>
            <person name="Tangrot J."/>
            <person name="Rosling A."/>
        </authorList>
    </citation>
    <scope>NUCLEOTIDE SEQUENCE</scope>
    <source>
        <strain evidence="2">FL130A</strain>
    </source>
</reference>
<sequence length="366" mass="42784">MVCTCFVCGGPVSMCIRNFHEGFNNDNSNNYQQQNEETEPESDYSDSEQGNERTSLYDQLDEYEKASMLLRHIEITFDDTKWADRGLSSHEFDGIPTHSDTFTIEILNFDEQMPRILTYSVIVDFESWAECVFDDPLSDYADGFGLLMHQNCFIMLNEYLTAWCKANFPEDDKPAKIGKYRVNYVTVFHRFAHEIINNNYRFNVLNHETMNRHFKSNGKFECNESEAWKISNPIYIPGYEELIENRIVLPQLKESFCASNLGELKRIPNEVLGLLSEFLVWTIYALSSRQTRRFTALLLGTWDTYGENRQWKLFIFPKNACRRGKNQVRIRLKSVMFRFSIIGFTLSVQSHPILKIALEFSRIVLS</sequence>
<proteinExistence type="predicted"/>
<gene>
    <name evidence="2" type="ORF">ALEPTO_LOCUS3372</name>
</gene>
<dbReference type="Proteomes" id="UP000789508">
    <property type="component" value="Unassembled WGS sequence"/>
</dbReference>
<comment type="caution">
    <text evidence="2">The sequence shown here is derived from an EMBL/GenBank/DDBJ whole genome shotgun (WGS) entry which is preliminary data.</text>
</comment>
<feature type="compositionally biased region" description="Low complexity" evidence="1">
    <location>
        <begin position="26"/>
        <end position="35"/>
    </location>
</feature>
<evidence type="ECO:0000313" key="2">
    <source>
        <dbReference type="EMBL" id="CAG8498687.1"/>
    </source>
</evidence>
<organism evidence="2 3">
    <name type="scientific">Ambispora leptoticha</name>
    <dbReference type="NCBI Taxonomy" id="144679"/>
    <lineage>
        <taxon>Eukaryota</taxon>
        <taxon>Fungi</taxon>
        <taxon>Fungi incertae sedis</taxon>
        <taxon>Mucoromycota</taxon>
        <taxon>Glomeromycotina</taxon>
        <taxon>Glomeromycetes</taxon>
        <taxon>Archaeosporales</taxon>
        <taxon>Ambisporaceae</taxon>
        <taxon>Ambispora</taxon>
    </lineage>
</organism>
<evidence type="ECO:0000313" key="3">
    <source>
        <dbReference type="Proteomes" id="UP000789508"/>
    </source>
</evidence>
<feature type="compositionally biased region" description="Acidic residues" evidence="1">
    <location>
        <begin position="36"/>
        <end position="46"/>
    </location>
</feature>
<dbReference type="OrthoDB" id="10424555at2759"/>
<name>A0A9N8ZKA7_9GLOM</name>
<feature type="region of interest" description="Disordered" evidence="1">
    <location>
        <begin position="26"/>
        <end position="53"/>
    </location>
</feature>
<dbReference type="AlphaFoldDB" id="A0A9N8ZKA7"/>
<evidence type="ECO:0000256" key="1">
    <source>
        <dbReference type="SAM" id="MobiDB-lite"/>
    </source>
</evidence>